<accession>A0A515D9T4</accession>
<proteinExistence type="predicted"/>
<gene>
    <name evidence="1" type="ORF">EUB48_07610</name>
</gene>
<dbReference type="Gene3D" id="3.30.300.20">
    <property type="match status" value="1"/>
</dbReference>
<organism evidence="1 2">
    <name type="scientific">Rhodoferax sediminis</name>
    <dbReference type="NCBI Taxonomy" id="2509614"/>
    <lineage>
        <taxon>Bacteria</taxon>
        <taxon>Pseudomonadati</taxon>
        <taxon>Pseudomonadota</taxon>
        <taxon>Betaproteobacteria</taxon>
        <taxon>Burkholderiales</taxon>
        <taxon>Comamonadaceae</taxon>
        <taxon>Rhodoferax</taxon>
    </lineage>
</organism>
<dbReference type="PANTHER" id="PTHR39624:SF2">
    <property type="entry name" value="OSMC-LIKE PROTEIN"/>
    <property type="match status" value="1"/>
</dbReference>
<dbReference type="RefSeq" id="WP_142818334.1">
    <property type="nucleotide sequence ID" value="NZ_CP035503.1"/>
</dbReference>
<dbReference type="InterPro" id="IPR036102">
    <property type="entry name" value="OsmC/Ohrsf"/>
</dbReference>
<dbReference type="OrthoDB" id="9789573at2"/>
<dbReference type="SUPFAM" id="SSF82784">
    <property type="entry name" value="OsmC-like"/>
    <property type="match status" value="1"/>
</dbReference>
<dbReference type="Proteomes" id="UP000316798">
    <property type="component" value="Chromosome"/>
</dbReference>
<keyword evidence="2" id="KW-1185">Reference proteome</keyword>
<dbReference type="PANTHER" id="PTHR39624">
    <property type="entry name" value="PROTEIN INVOLVED IN RIMO-MEDIATED BETA-METHYLTHIOLATION OF RIBOSOMAL PROTEIN S12 YCAO"/>
    <property type="match status" value="1"/>
</dbReference>
<dbReference type="Pfam" id="PF02566">
    <property type="entry name" value="OsmC"/>
    <property type="match status" value="1"/>
</dbReference>
<reference evidence="1 2" key="1">
    <citation type="submission" date="2019-01" db="EMBL/GenBank/DDBJ databases">
        <title>Genomic insights into a novel species Rhodoferax sp.</title>
        <authorList>
            <person name="Jin L."/>
        </authorList>
    </citation>
    <scope>NUCLEOTIDE SEQUENCE [LARGE SCALE GENOMIC DNA]</scope>
    <source>
        <strain evidence="1 2">CHu59-6-5</strain>
    </source>
</reference>
<dbReference type="AlphaFoldDB" id="A0A515D9T4"/>
<evidence type="ECO:0000313" key="2">
    <source>
        <dbReference type="Proteomes" id="UP000316798"/>
    </source>
</evidence>
<name>A0A515D9T4_9BURK</name>
<protein>
    <submittedName>
        <fullName evidence="1">OsmC family peroxiredoxin</fullName>
    </submittedName>
</protein>
<sequence>MAIELRRQSTPAGPAPMAQTLRIRSHELLADGSVAEGGTDAGPSPHDLYDAALGACKALTVLWYARKKGIAVADIHTVIERDDSLERAGTYRLAATLQISGDLTDAQLQELGTVAGKCPVHKLMTQVTTEISTHVERLP</sequence>
<dbReference type="InterPro" id="IPR003718">
    <property type="entry name" value="OsmC/Ohr_fam"/>
</dbReference>
<evidence type="ECO:0000313" key="1">
    <source>
        <dbReference type="EMBL" id="QDL37167.1"/>
    </source>
</evidence>
<dbReference type="InterPro" id="IPR015946">
    <property type="entry name" value="KH_dom-like_a/b"/>
</dbReference>
<dbReference type="EMBL" id="CP035503">
    <property type="protein sequence ID" value="QDL37167.1"/>
    <property type="molecule type" value="Genomic_DNA"/>
</dbReference>
<dbReference type="KEGG" id="rhf:EUB48_07610"/>